<evidence type="ECO:0000313" key="4">
    <source>
        <dbReference type="Proteomes" id="UP001168613"/>
    </source>
</evidence>
<dbReference type="Gene3D" id="3.40.50.2000">
    <property type="entry name" value="Glycogen Phosphorylase B"/>
    <property type="match status" value="2"/>
</dbReference>
<dbReference type="Proteomes" id="UP001168613">
    <property type="component" value="Unassembled WGS sequence"/>
</dbReference>
<keyword evidence="4" id="KW-1185">Reference proteome</keyword>
<dbReference type="Pfam" id="PF13579">
    <property type="entry name" value="Glyco_trans_4_4"/>
    <property type="match status" value="1"/>
</dbReference>
<feature type="domain" description="Glycosyltransferase subfamily 4-like N-terminal" evidence="2">
    <location>
        <begin position="13"/>
        <end position="170"/>
    </location>
</feature>
<organism evidence="3 4">
    <name type="scientific">Alcaligenes endophyticus</name>
    <dbReference type="NCBI Taxonomy" id="1929088"/>
    <lineage>
        <taxon>Bacteria</taxon>
        <taxon>Pseudomonadati</taxon>
        <taxon>Pseudomonadota</taxon>
        <taxon>Betaproteobacteria</taxon>
        <taxon>Burkholderiales</taxon>
        <taxon>Alcaligenaceae</taxon>
        <taxon>Alcaligenes</taxon>
    </lineage>
</organism>
<evidence type="ECO:0000259" key="2">
    <source>
        <dbReference type="Pfam" id="PF13579"/>
    </source>
</evidence>
<dbReference type="SUPFAM" id="SSF53756">
    <property type="entry name" value="UDP-Glycosyltransferase/glycogen phosphorylase"/>
    <property type="match status" value="1"/>
</dbReference>
<comment type="caution">
    <text evidence="3">The sequence shown here is derived from an EMBL/GenBank/DDBJ whole genome shotgun (WGS) entry which is preliminary data.</text>
</comment>
<feature type="domain" description="Glycosyl transferase family 1" evidence="1">
    <location>
        <begin position="190"/>
        <end position="343"/>
    </location>
</feature>
<evidence type="ECO:0000259" key="1">
    <source>
        <dbReference type="Pfam" id="PF00534"/>
    </source>
</evidence>
<protein>
    <submittedName>
        <fullName evidence="3">Glycosyltransferase family 4 protein</fullName>
    </submittedName>
</protein>
<dbReference type="Pfam" id="PF00534">
    <property type="entry name" value="Glycos_transf_1"/>
    <property type="match status" value="1"/>
</dbReference>
<dbReference type="EMBL" id="JAJHNU010000001">
    <property type="protein sequence ID" value="MDN4120466.1"/>
    <property type="molecule type" value="Genomic_DNA"/>
</dbReference>
<proteinExistence type="predicted"/>
<dbReference type="InterPro" id="IPR028098">
    <property type="entry name" value="Glyco_trans_4-like_N"/>
</dbReference>
<dbReference type="RefSeq" id="WP_266122224.1">
    <property type="nucleotide sequence ID" value="NZ_JAJHNU010000001.1"/>
</dbReference>
<reference evidence="3" key="1">
    <citation type="submission" date="2021-11" db="EMBL/GenBank/DDBJ databases">
        <title>Draft genome sequence of Alcaligenes endophyticus type strain CCUG 75668T.</title>
        <authorList>
            <person name="Salva-Serra F."/>
            <person name="Duran R.E."/>
            <person name="Seeger M."/>
            <person name="Moore E.R.B."/>
            <person name="Jaen-Luchoro D."/>
        </authorList>
    </citation>
    <scope>NUCLEOTIDE SEQUENCE</scope>
    <source>
        <strain evidence="3">CCUG 75668</strain>
    </source>
</reference>
<name>A0ABT8EGQ4_9BURK</name>
<accession>A0ABT8EGQ4</accession>
<dbReference type="PANTHER" id="PTHR12526">
    <property type="entry name" value="GLYCOSYLTRANSFERASE"/>
    <property type="match status" value="1"/>
</dbReference>
<sequence>MKILFFVSSLNAGGAERVAVTLANAWGRRGDQVCLVPAYSKGSGNSFYELDSRVELVWLSHRMRRTYLPGPLAKIRAMRALVQEKQPDLIVSFLTNVNVTVLLALQHSGVPIVVSERTNPMFSDSAGRVLKALRKRLYPRAKVVTLQTQSSVPAFQAMVPGLPAVAVVPNPLPPELLELSRDVKVSENRHCTLIAMGRMVQSKRFDVLIRVFASLATQHPEWKLCIWGDGPLRASLQAQIMRLGMQEKISLPGRTATPWQELGRAHAFAMTSEVEGFPNVLLEAMAMGLPCVTVDCPSGPREMSLNGHAARLVPLGDEPALRQALNEVMSEGVLRGALGSRAAQSVRERYVLAQVLQAWDHVFDIALGNAQQGAAPCQSSKKHQCE</sequence>
<dbReference type="InterPro" id="IPR001296">
    <property type="entry name" value="Glyco_trans_1"/>
</dbReference>
<evidence type="ECO:0000313" key="3">
    <source>
        <dbReference type="EMBL" id="MDN4120466.1"/>
    </source>
</evidence>
<dbReference type="CDD" id="cd03820">
    <property type="entry name" value="GT4_AmsD-like"/>
    <property type="match status" value="1"/>
</dbReference>
<gene>
    <name evidence="3" type="ORF">LMS43_04080</name>
</gene>